<dbReference type="Proteomes" id="UP000256379">
    <property type="component" value="Unassembled WGS sequence"/>
</dbReference>
<proteinExistence type="predicted"/>
<evidence type="ECO:0000313" key="2">
    <source>
        <dbReference type="Proteomes" id="UP000256379"/>
    </source>
</evidence>
<protein>
    <recommendedName>
        <fullName evidence="3">DUF5675 domain-containing protein</fullName>
    </recommendedName>
</protein>
<evidence type="ECO:0000313" key="1">
    <source>
        <dbReference type="EMBL" id="RDU59699.1"/>
    </source>
</evidence>
<dbReference type="AlphaFoldDB" id="A0A3D8I3J7"/>
<keyword evidence="2" id="KW-1185">Reference proteome</keyword>
<comment type="caution">
    <text evidence="1">The sequence shown here is derived from an EMBL/GenBank/DDBJ whole genome shotgun (WGS) entry which is preliminary data.</text>
</comment>
<dbReference type="EMBL" id="NXLQ01000117">
    <property type="protein sequence ID" value="RDU59699.1"/>
    <property type="molecule type" value="Genomic_DNA"/>
</dbReference>
<sequence length="122" mass="14146">EWHKSYKYDKEEKKYIETKNFANNTLNLYNDFVDAKRHILIHDGFSPKNSDGCLLIKSQEVKDEQGNIVDNILAEKAYKKLALGDAIINNKGFIRKFLNDSTTNTKNFVKNNICIVIKNNFT</sequence>
<name>A0A3D8I3J7_9HELI</name>
<reference evidence="1 2" key="1">
    <citation type="submission" date="2018-04" db="EMBL/GenBank/DDBJ databases">
        <title>Novel Campyloabacter and Helicobacter Species and Strains.</title>
        <authorList>
            <person name="Mannion A.J."/>
            <person name="Shen Z."/>
            <person name="Fox J.G."/>
        </authorList>
    </citation>
    <scope>NUCLEOTIDE SEQUENCE [LARGE SCALE GENOMIC DNA]</scope>
    <source>
        <strain evidence="1 2">MIT 17-337</strain>
    </source>
</reference>
<feature type="non-terminal residue" evidence="1">
    <location>
        <position position="1"/>
    </location>
</feature>
<gene>
    <name evidence="1" type="ORF">CQA53_11270</name>
</gene>
<organism evidence="1 2">
    <name type="scientific">Helicobacter didelphidarum</name>
    <dbReference type="NCBI Taxonomy" id="2040648"/>
    <lineage>
        <taxon>Bacteria</taxon>
        <taxon>Pseudomonadati</taxon>
        <taxon>Campylobacterota</taxon>
        <taxon>Epsilonproteobacteria</taxon>
        <taxon>Campylobacterales</taxon>
        <taxon>Helicobacteraceae</taxon>
        <taxon>Helicobacter</taxon>
    </lineage>
</organism>
<accession>A0A3D8I3J7</accession>
<evidence type="ECO:0008006" key="3">
    <source>
        <dbReference type="Google" id="ProtNLM"/>
    </source>
</evidence>